<dbReference type="InterPro" id="IPR050745">
    <property type="entry name" value="Multifunctional_regulatory"/>
</dbReference>
<dbReference type="InterPro" id="IPR002110">
    <property type="entry name" value="Ankyrin_rpt"/>
</dbReference>
<dbReference type="PRINTS" id="PR01415">
    <property type="entry name" value="ANKYRIN"/>
</dbReference>
<dbReference type="Pfam" id="PF00023">
    <property type="entry name" value="Ank"/>
    <property type="match status" value="1"/>
</dbReference>
<dbReference type="PANTHER" id="PTHR24189:SF50">
    <property type="entry name" value="ANKYRIN REPEAT AND SOCS BOX PROTEIN 2"/>
    <property type="match status" value="1"/>
</dbReference>
<accession>A0A1V6PQC7</accession>
<dbReference type="InterPro" id="IPR036770">
    <property type="entry name" value="Ankyrin_rpt-contain_sf"/>
</dbReference>
<dbReference type="EMBL" id="MDYN01000058">
    <property type="protein sequence ID" value="OQD79198.1"/>
    <property type="molecule type" value="Genomic_DNA"/>
</dbReference>
<evidence type="ECO:0000256" key="2">
    <source>
        <dbReference type="ARBA" id="ARBA00023043"/>
    </source>
</evidence>
<dbReference type="Proteomes" id="UP000191672">
    <property type="component" value="Unassembled WGS sequence"/>
</dbReference>
<feature type="repeat" description="ANK" evidence="3">
    <location>
        <begin position="422"/>
        <end position="455"/>
    </location>
</feature>
<keyword evidence="5" id="KW-1185">Reference proteome</keyword>
<dbReference type="AlphaFoldDB" id="A0A1V6PQC7"/>
<name>A0A1V6PQC7_9EURO</name>
<dbReference type="STRING" id="416450.A0A1V6PQC7"/>
<dbReference type="SMART" id="SM00248">
    <property type="entry name" value="ANK"/>
    <property type="match status" value="8"/>
</dbReference>
<sequence length="545" mass="60159">MSYSEFDAPWDENPREFAENALRDEHGTRLYENDLGHLLSTIIRYNDIPRLKQYLSVYSPRLDLEQKVFDDPLCVVASQGRTEVLRVLIDYYNTNWKHLPLYQRGCSLLTAACGEAQIETARLIMDSQPALNSAHINQVYRDEALLATARSLGSLPPCGRGIETPEGCYHWVSNRTAQAEELICLLLDGGASAQAAEPLEDSSQPKHCYGTVLGRASSRAGPALVKRLIEQGANVHAREEYQPDITSRLCGNRGDPSGVTALHISSAYWNSEVLQTLLDHSGITASEELLCRDSYGLLPLHWAAAGPGSWECWLPDEKINKRTLDTLKLLCSGSDINARDNKGMTPLHHAVCGHARCGQSIHADNIVKFLLEKGAHAGLADDNSQTVLHKMAYYCLEGDPINTSLMQMLLSHGADINQQDINGNTALHLMARNLRQTKVTQFLISQGADVSLLNVKGNTALHECLTMGTILTRETSNGPVAPTVADRRKALDEMINILSHVGGDAMMEQTNQAGETPRQLQSTKLAYWQQLELRKATRNKLSSKS</sequence>
<dbReference type="PANTHER" id="PTHR24189">
    <property type="entry name" value="MYOTROPHIN"/>
    <property type="match status" value="1"/>
</dbReference>
<proteinExistence type="predicted"/>
<dbReference type="PROSITE" id="PS50297">
    <property type="entry name" value="ANK_REP_REGION"/>
    <property type="match status" value="1"/>
</dbReference>
<evidence type="ECO:0000313" key="5">
    <source>
        <dbReference type="Proteomes" id="UP000191672"/>
    </source>
</evidence>
<comment type="caution">
    <text evidence="4">The sequence shown here is derived from an EMBL/GenBank/DDBJ whole genome shotgun (WGS) entry which is preliminary data.</text>
</comment>
<evidence type="ECO:0000256" key="3">
    <source>
        <dbReference type="PROSITE-ProRule" id="PRU00023"/>
    </source>
</evidence>
<dbReference type="Gene3D" id="1.25.40.20">
    <property type="entry name" value="Ankyrin repeat-containing domain"/>
    <property type="match status" value="1"/>
</dbReference>
<organism evidence="4 5">
    <name type="scientific">Penicillium antarcticum</name>
    <dbReference type="NCBI Taxonomy" id="416450"/>
    <lineage>
        <taxon>Eukaryota</taxon>
        <taxon>Fungi</taxon>
        <taxon>Dikarya</taxon>
        <taxon>Ascomycota</taxon>
        <taxon>Pezizomycotina</taxon>
        <taxon>Eurotiomycetes</taxon>
        <taxon>Eurotiomycetidae</taxon>
        <taxon>Eurotiales</taxon>
        <taxon>Aspergillaceae</taxon>
        <taxon>Penicillium</taxon>
    </lineage>
</organism>
<dbReference type="SUPFAM" id="SSF48403">
    <property type="entry name" value="Ankyrin repeat"/>
    <property type="match status" value="1"/>
</dbReference>
<evidence type="ECO:0000256" key="1">
    <source>
        <dbReference type="ARBA" id="ARBA00022737"/>
    </source>
</evidence>
<dbReference type="Pfam" id="PF12796">
    <property type="entry name" value="Ank_2"/>
    <property type="match status" value="1"/>
</dbReference>
<protein>
    <submittedName>
        <fullName evidence="4">Uncharacterized protein</fullName>
    </submittedName>
</protein>
<dbReference type="PROSITE" id="PS50088">
    <property type="entry name" value="ANK_REPEAT"/>
    <property type="match status" value="2"/>
</dbReference>
<keyword evidence="2 3" id="KW-0040">ANK repeat</keyword>
<reference evidence="5" key="1">
    <citation type="journal article" date="2017" name="Nat. Microbiol.">
        <title>Global analysis of biosynthetic gene clusters reveals vast potential of secondary metabolite production in Penicillium species.</title>
        <authorList>
            <person name="Nielsen J.C."/>
            <person name="Grijseels S."/>
            <person name="Prigent S."/>
            <person name="Ji B."/>
            <person name="Dainat J."/>
            <person name="Nielsen K.F."/>
            <person name="Frisvad J.C."/>
            <person name="Workman M."/>
            <person name="Nielsen J."/>
        </authorList>
    </citation>
    <scope>NUCLEOTIDE SEQUENCE [LARGE SCALE GENOMIC DNA]</scope>
    <source>
        <strain evidence="5">IBT 31811</strain>
    </source>
</reference>
<evidence type="ECO:0000313" key="4">
    <source>
        <dbReference type="EMBL" id="OQD79198.1"/>
    </source>
</evidence>
<feature type="repeat" description="ANK" evidence="3">
    <location>
        <begin position="342"/>
        <end position="382"/>
    </location>
</feature>
<keyword evidence="1" id="KW-0677">Repeat</keyword>
<gene>
    <name evidence="4" type="ORF">PENANT_c058G06333</name>
</gene>